<comment type="caution">
    <text evidence="1">The sequence shown here is derived from an EMBL/GenBank/DDBJ whole genome shotgun (WGS) entry which is preliminary data.</text>
</comment>
<proteinExistence type="predicted"/>
<protein>
    <submittedName>
        <fullName evidence="1">Uncharacterized protein</fullName>
    </submittedName>
</protein>
<name>A0A644ZFD8_9ZZZZ</name>
<sequence length="104" mass="11346">MNIISASGNTGTLGNVHPRHAPLNGGKRIAYRLVLNLLGGHAGNAAGTKLVFYRIVSGIYNHFGQRGDVFLQLHVQPGSAVQRDLLRFKTDKGEGEHRIGRYAR</sequence>
<reference evidence="1" key="1">
    <citation type="submission" date="2019-08" db="EMBL/GenBank/DDBJ databases">
        <authorList>
            <person name="Kucharzyk K."/>
            <person name="Murdoch R.W."/>
            <person name="Higgins S."/>
            <person name="Loffler F."/>
        </authorList>
    </citation>
    <scope>NUCLEOTIDE SEQUENCE</scope>
</reference>
<organism evidence="1">
    <name type="scientific">bioreactor metagenome</name>
    <dbReference type="NCBI Taxonomy" id="1076179"/>
    <lineage>
        <taxon>unclassified sequences</taxon>
        <taxon>metagenomes</taxon>
        <taxon>ecological metagenomes</taxon>
    </lineage>
</organism>
<dbReference type="AlphaFoldDB" id="A0A644ZFD8"/>
<dbReference type="EMBL" id="VSSQ01008340">
    <property type="protein sequence ID" value="MPM38601.1"/>
    <property type="molecule type" value="Genomic_DNA"/>
</dbReference>
<evidence type="ECO:0000313" key="1">
    <source>
        <dbReference type="EMBL" id="MPM38601.1"/>
    </source>
</evidence>
<accession>A0A644ZFD8</accession>
<gene>
    <name evidence="1" type="ORF">SDC9_85230</name>
</gene>